<evidence type="ECO:0000259" key="4">
    <source>
        <dbReference type="Pfam" id="PF15898"/>
    </source>
</evidence>
<dbReference type="InterPro" id="IPR031775">
    <property type="entry name" value="PRKG1_interact"/>
</dbReference>
<accession>A0AAV4TS77</accession>
<organism evidence="5 6">
    <name type="scientific">Caerostris extrusa</name>
    <name type="common">Bark spider</name>
    <name type="synonym">Caerostris bankana</name>
    <dbReference type="NCBI Taxonomy" id="172846"/>
    <lineage>
        <taxon>Eukaryota</taxon>
        <taxon>Metazoa</taxon>
        <taxon>Ecdysozoa</taxon>
        <taxon>Arthropoda</taxon>
        <taxon>Chelicerata</taxon>
        <taxon>Arachnida</taxon>
        <taxon>Araneae</taxon>
        <taxon>Araneomorphae</taxon>
        <taxon>Entelegynae</taxon>
        <taxon>Araneoidea</taxon>
        <taxon>Araneidae</taxon>
        <taxon>Caerostris</taxon>
    </lineage>
</organism>
<evidence type="ECO:0000256" key="1">
    <source>
        <dbReference type="ARBA" id="ARBA00022473"/>
    </source>
</evidence>
<dbReference type="GO" id="GO:0019208">
    <property type="term" value="F:phosphatase regulator activity"/>
    <property type="evidence" value="ECO:0007669"/>
    <property type="project" value="TreeGrafter"/>
</dbReference>
<feature type="region of interest" description="Disordered" evidence="3">
    <location>
        <begin position="200"/>
        <end position="228"/>
    </location>
</feature>
<dbReference type="PANTHER" id="PTHR24179:SF21">
    <property type="entry name" value="MYOSIN BINDING SUBUNIT, ISOFORM O"/>
    <property type="match status" value="1"/>
</dbReference>
<keyword evidence="2" id="KW-0677">Repeat</keyword>
<dbReference type="AlphaFoldDB" id="A0AAV4TS77"/>
<feature type="compositionally biased region" description="Basic and acidic residues" evidence="3">
    <location>
        <begin position="218"/>
        <end position="228"/>
    </location>
</feature>
<name>A0AAV4TS77_CAEEX</name>
<reference evidence="5 6" key="1">
    <citation type="submission" date="2021-06" db="EMBL/GenBank/DDBJ databases">
        <title>Caerostris extrusa draft genome.</title>
        <authorList>
            <person name="Kono N."/>
            <person name="Arakawa K."/>
        </authorList>
    </citation>
    <scope>NUCLEOTIDE SEQUENCE [LARGE SCALE GENOMIC DNA]</scope>
</reference>
<feature type="compositionally biased region" description="Basic and acidic residues" evidence="3">
    <location>
        <begin position="85"/>
        <end position="97"/>
    </location>
</feature>
<evidence type="ECO:0000256" key="3">
    <source>
        <dbReference type="SAM" id="MobiDB-lite"/>
    </source>
</evidence>
<dbReference type="GO" id="GO:0005737">
    <property type="term" value="C:cytoplasm"/>
    <property type="evidence" value="ECO:0007669"/>
    <property type="project" value="TreeGrafter"/>
</dbReference>
<evidence type="ECO:0000313" key="6">
    <source>
        <dbReference type="Proteomes" id="UP001054945"/>
    </source>
</evidence>
<feature type="compositionally biased region" description="Low complexity" evidence="3">
    <location>
        <begin position="44"/>
        <end position="68"/>
    </location>
</feature>
<keyword evidence="1" id="KW-0217">Developmental protein</keyword>
<feature type="region of interest" description="Disordered" evidence="3">
    <location>
        <begin position="1"/>
        <end position="157"/>
    </location>
</feature>
<dbReference type="EMBL" id="BPLR01011793">
    <property type="protein sequence ID" value="GIY49060.1"/>
    <property type="molecule type" value="Genomic_DNA"/>
</dbReference>
<proteinExistence type="predicted"/>
<protein>
    <submittedName>
        <fullName evidence="5">PRKG1_interact domain-containing protein</fullName>
    </submittedName>
</protein>
<keyword evidence="6" id="KW-1185">Reference proteome</keyword>
<dbReference type="GO" id="GO:0019901">
    <property type="term" value="F:protein kinase binding"/>
    <property type="evidence" value="ECO:0007669"/>
    <property type="project" value="InterPro"/>
</dbReference>
<evidence type="ECO:0000256" key="2">
    <source>
        <dbReference type="ARBA" id="ARBA00022737"/>
    </source>
</evidence>
<comment type="caution">
    <text evidence="5">The sequence shown here is derived from an EMBL/GenBank/DDBJ whole genome shotgun (WGS) entry which is preliminary data.</text>
</comment>
<feature type="domain" description="cGMP-dependent protein kinase interacting" evidence="4">
    <location>
        <begin position="172"/>
        <end position="267"/>
    </location>
</feature>
<dbReference type="InterPro" id="IPR051226">
    <property type="entry name" value="PP1_Regulatory_Subunit"/>
</dbReference>
<feature type="compositionally biased region" description="Polar residues" evidence="3">
    <location>
        <begin position="132"/>
        <end position="156"/>
    </location>
</feature>
<evidence type="ECO:0000313" key="5">
    <source>
        <dbReference type="EMBL" id="GIY49060.1"/>
    </source>
</evidence>
<dbReference type="Gene3D" id="6.10.250.1820">
    <property type="match status" value="1"/>
</dbReference>
<dbReference type="Proteomes" id="UP001054945">
    <property type="component" value="Unassembled WGS sequence"/>
</dbReference>
<dbReference type="PANTHER" id="PTHR24179">
    <property type="entry name" value="PROTEIN PHOSPHATASE 1 REGULATORY SUBUNIT 12"/>
    <property type="match status" value="1"/>
</dbReference>
<sequence length="267" mass="30024">MSYGNYGRYGSGYSSYSGSNRRLGSSSYLPSSYTPRRTIGGPYGLTPSYSSSYLSPNSSPRSSISSGSTREVRPSYSSYKTLTGDSRRSDYSPDRTGYRLTSSKSSSSLRSDDGSDLSSLYEGPTTERTRQRYGSSTSIPDTASEASYKSDASSRYGSKASLRHIPMLILLKQLYEELKKENEKLKDTLRKTEDELEKTKKQLQKLSQSSTIKNSVSEAEKKERRSLERKISEMEEEIKQNEKLRADNERLREENAALIRVISKISQ</sequence>
<gene>
    <name evidence="5" type="primary">AVEN_225275_2</name>
    <name evidence="5" type="ORF">CEXT_795072</name>
</gene>
<dbReference type="Pfam" id="PF15898">
    <property type="entry name" value="PRKG1_interact"/>
    <property type="match status" value="1"/>
</dbReference>
<dbReference type="GO" id="GO:0004857">
    <property type="term" value="F:enzyme inhibitor activity"/>
    <property type="evidence" value="ECO:0007669"/>
    <property type="project" value="TreeGrafter"/>
</dbReference>
<feature type="compositionally biased region" description="Polar residues" evidence="3">
    <location>
        <begin position="75"/>
        <end position="84"/>
    </location>
</feature>
<feature type="compositionally biased region" description="Low complexity" evidence="3">
    <location>
        <begin position="1"/>
        <end position="29"/>
    </location>
</feature>